<proteinExistence type="predicted"/>
<name>A6KEP6_RAT</name>
<gene>
    <name evidence="1" type="ORF">rCG_56640</name>
</gene>
<dbReference type="AlphaFoldDB" id="A6KEP6"/>
<dbReference type="EMBL" id="CH474041">
    <property type="protein sequence ID" value="EDL84146.1"/>
    <property type="molecule type" value="Genomic_DNA"/>
</dbReference>
<evidence type="ECO:0000313" key="2">
    <source>
        <dbReference type="Proteomes" id="UP000234681"/>
    </source>
</evidence>
<evidence type="ECO:0000313" key="1">
    <source>
        <dbReference type="EMBL" id="EDL84146.1"/>
    </source>
</evidence>
<reference evidence="2" key="1">
    <citation type="submission" date="2005-09" db="EMBL/GenBank/DDBJ databases">
        <authorList>
            <person name="Mural R.J."/>
            <person name="Li P.W."/>
            <person name="Adams M.D."/>
            <person name="Amanatides P.G."/>
            <person name="Baden-Tillson H."/>
            <person name="Barnstead M."/>
            <person name="Chin S.H."/>
            <person name="Dew I."/>
            <person name="Evans C.A."/>
            <person name="Ferriera S."/>
            <person name="Flanigan M."/>
            <person name="Fosler C."/>
            <person name="Glodek A."/>
            <person name="Gu Z."/>
            <person name="Holt R.A."/>
            <person name="Jennings D."/>
            <person name="Kraft C.L."/>
            <person name="Lu F."/>
            <person name="Nguyen T."/>
            <person name="Nusskern D.R."/>
            <person name="Pfannkoch C.M."/>
            <person name="Sitter C."/>
            <person name="Sutton G.G."/>
            <person name="Venter J.C."/>
            <person name="Wang Z."/>
            <person name="Woodage T."/>
            <person name="Zheng X.H."/>
            <person name="Zhong F."/>
        </authorList>
    </citation>
    <scope>NUCLEOTIDE SEQUENCE [LARGE SCALE GENOMIC DNA]</scope>
    <source>
        <strain>BN</strain>
        <strain evidence="2">Sprague-Dawley</strain>
    </source>
</reference>
<protein>
    <submittedName>
        <fullName evidence="1">RCG56640, isoform CRA_a</fullName>
    </submittedName>
</protein>
<organism evidence="1 2">
    <name type="scientific">Rattus norvegicus</name>
    <name type="common">Rat</name>
    <dbReference type="NCBI Taxonomy" id="10116"/>
    <lineage>
        <taxon>Eukaryota</taxon>
        <taxon>Metazoa</taxon>
        <taxon>Chordata</taxon>
        <taxon>Craniata</taxon>
        <taxon>Vertebrata</taxon>
        <taxon>Euteleostomi</taxon>
        <taxon>Mammalia</taxon>
        <taxon>Eutheria</taxon>
        <taxon>Euarchontoglires</taxon>
        <taxon>Glires</taxon>
        <taxon>Rodentia</taxon>
        <taxon>Myomorpha</taxon>
        <taxon>Muroidea</taxon>
        <taxon>Muridae</taxon>
        <taxon>Murinae</taxon>
        <taxon>Rattus</taxon>
    </lineage>
</organism>
<dbReference type="Proteomes" id="UP000234681">
    <property type="component" value="Chromosome 8"/>
</dbReference>
<sequence>MQDYRCVLFMEVLGFELWSSGFRDKHFYLAYPSHWLRQESVHKLLGCKTCD</sequence>
<accession>A6KEP6</accession>